<sequence length="137" mass="15512">MRKFLTVLFVILSTLTFATSKINNNAYKSDTIYSYDEVDTKPTVEKGMESLYKKWNSVVKYPAKARINNIEGKLFVSFIVDEMGNITDYKVEEGLGYGCDEAAIKALIKTKLQWTPGIKDGKPVKVRLVLPFAFKLT</sequence>
<dbReference type="Gene3D" id="3.30.1150.10">
    <property type="match status" value="1"/>
</dbReference>
<accession>A0A6C0GHD7</accession>
<dbReference type="Pfam" id="PF03544">
    <property type="entry name" value="TonB_C"/>
    <property type="match status" value="1"/>
</dbReference>
<dbReference type="PANTHER" id="PTHR33446:SF2">
    <property type="entry name" value="PROTEIN TONB"/>
    <property type="match status" value="1"/>
</dbReference>
<dbReference type="GO" id="GO:0031992">
    <property type="term" value="F:energy transducer activity"/>
    <property type="evidence" value="ECO:0007669"/>
    <property type="project" value="TreeGrafter"/>
</dbReference>
<evidence type="ECO:0000256" key="10">
    <source>
        <dbReference type="SAM" id="SignalP"/>
    </source>
</evidence>
<evidence type="ECO:0000259" key="11">
    <source>
        <dbReference type="PROSITE" id="PS52015"/>
    </source>
</evidence>
<dbReference type="InterPro" id="IPR051045">
    <property type="entry name" value="TonB-dependent_transducer"/>
</dbReference>
<dbReference type="RefSeq" id="WP_162443399.1">
    <property type="nucleotide sequence ID" value="NZ_CP048222.1"/>
</dbReference>
<gene>
    <name evidence="12" type="ORF">GXP67_12340</name>
    <name evidence="13" type="ORF">GXP67_31320</name>
</gene>
<keyword evidence="10" id="KW-0732">Signal</keyword>
<dbReference type="EMBL" id="CP048222">
    <property type="protein sequence ID" value="QHT67367.1"/>
    <property type="molecule type" value="Genomic_DNA"/>
</dbReference>
<dbReference type="KEGG" id="rhoz:GXP67_12340"/>
<keyword evidence="7" id="KW-0653">Protein transport</keyword>
<dbReference type="GO" id="GO:0055085">
    <property type="term" value="P:transmembrane transport"/>
    <property type="evidence" value="ECO:0007669"/>
    <property type="project" value="InterPro"/>
</dbReference>
<protein>
    <submittedName>
        <fullName evidence="12">Energy transducer TonB</fullName>
    </submittedName>
</protein>
<dbReference type="AlphaFoldDB" id="A0A6C0GHD7"/>
<dbReference type="Proteomes" id="UP000480178">
    <property type="component" value="Chromosome"/>
</dbReference>
<evidence type="ECO:0000313" key="14">
    <source>
        <dbReference type="Proteomes" id="UP000480178"/>
    </source>
</evidence>
<keyword evidence="9" id="KW-0472">Membrane</keyword>
<keyword evidence="14" id="KW-1185">Reference proteome</keyword>
<dbReference type="NCBIfam" id="TIGR01352">
    <property type="entry name" value="tonB_Cterm"/>
    <property type="match status" value="1"/>
</dbReference>
<evidence type="ECO:0000256" key="8">
    <source>
        <dbReference type="ARBA" id="ARBA00022989"/>
    </source>
</evidence>
<dbReference type="SUPFAM" id="SSF74653">
    <property type="entry name" value="TolA/TonB C-terminal domain"/>
    <property type="match status" value="1"/>
</dbReference>
<dbReference type="EMBL" id="CP048222">
    <property type="protein sequence ID" value="QHT70822.1"/>
    <property type="molecule type" value="Genomic_DNA"/>
</dbReference>
<comment type="similarity">
    <text evidence="2">Belongs to the TonB family.</text>
</comment>
<dbReference type="KEGG" id="rhoz:GXP67_31320"/>
<dbReference type="PANTHER" id="PTHR33446">
    <property type="entry name" value="PROTEIN TONB-RELATED"/>
    <property type="match status" value="1"/>
</dbReference>
<evidence type="ECO:0000256" key="1">
    <source>
        <dbReference type="ARBA" id="ARBA00004383"/>
    </source>
</evidence>
<evidence type="ECO:0000313" key="12">
    <source>
        <dbReference type="EMBL" id="QHT67367.1"/>
    </source>
</evidence>
<dbReference type="PROSITE" id="PS52015">
    <property type="entry name" value="TONB_CTD"/>
    <property type="match status" value="1"/>
</dbReference>
<proteinExistence type="inferred from homology"/>
<dbReference type="InterPro" id="IPR037682">
    <property type="entry name" value="TonB_C"/>
</dbReference>
<organism evidence="12 14">
    <name type="scientific">Rhodocytophaga rosea</name>
    <dbReference type="NCBI Taxonomy" id="2704465"/>
    <lineage>
        <taxon>Bacteria</taxon>
        <taxon>Pseudomonadati</taxon>
        <taxon>Bacteroidota</taxon>
        <taxon>Cytophagia</taxon>
        <taxon>Cytophagales</taxon>
        <taxon>Rhodocytophagaceae</taxon>
        <taxon>Rhodocytophaga</taxon>
    </lineage>
</organism>
<evidence type="ECO:0000256" key="4">
    <source>
        <dbReference type="ARBA" id="ARBA00022475"/>
    </source>
</evidence>
<reference evidence="12 14" key="1">
    <citation type="submission" date="2020-01" db="EMBL/GenBank/DDBJ databases">
        <authorList>
            <person name="Kim M.K."/>
        </authorList>
    </citation>
    <scope>NUCLEOTIDE SEQUENCE [LARGE SCALE GENOMIC DNA]</scope>
    <source>
        <strain evidence="12 14">172606-1</strain>
    </source>
</reference>
<evidence type="ECO:0000256" key="3">
    <source>
        <dbReference type="ARBA" id="ARBA00022448"/>
    </source>
</evidence>
<name>A0A6C0GHD7_9BACT</name>
<evidence type="ECO:0000256" key="9">
    <source>
        <dbReference type="ARBA" id="ARBA00023136"/>
    </source>
</evidence>
<keyword evidence="6" id="KW-0812">Transmembrane</keyword>
<keyword evidence="8" id="KW-1133">Transmembrane helix</keyword>
<keyword evidence="3" id="KW-0813">Transport</keyword>
<comment type="subcellular location">
    <subcellularLocation>
        <location evidence="1">Cell inner membrane</location>
        <topology evidence="1">Single-pass membrane protein</topology>
        <orientation evidence="1">Periplasmic side</orientation>
    </subcellularLocation>
</comment>
<dbReference type="InterPro" id="IPR006260">
    <property type="entry name" value="TonB/TolA_C"/>
</dbReference>
<evidence type="ECO:0000313" key="13">
    <source>
        <dbReference type="EMBL" id="QHT70822.1"/>
    </source>
</evidence>
<feature type="domain" description="TonB C-terminal" evidence="11">
    <location>
        <begin position="46"/>
        <end position="137"/>
    </location>
</feature>
<keyword evidence="5" id="KW-0997">Cell inner membrane</keyword>
<feature type="chain" id="PRO_5033880249" evidence="10">
    <location>
        <begin position="19"/>
        <end position="137"/>
    </location>
</feature>
<evidence type="ECO:0000256" key="6">
    <source>
        <dbReference type="ARBA" id="ARBA00022692"/>
    </source>
</evidence>
<dbReference type="GO" id="GO:0098797">
    <property type="term" value="C:plasma membrane protein complex"/>
    <property type="evidence" value="ECO:0007669"/>
    <property type="project" value="TreeGrafter"/>
</dbReference>
<evidence type="ECO:0000256" key="5">
    <source>
        <dbReference type="ARBA" id="ARBA00022519"/>
    </source>
</evidence>
<dbReference type="GO" id="GO:0015031">
    <property type="term" value="P:protein transport"/>
    <property type="evidence" value="ECO:0007669"/>
    <property type="project" value="UniProtKB-KW"/>
</dbReference>
<evidence type="ECO:0000256" key="2">
    <source>
        <dbReference type="ARBA" id="ARBA00006555"/>
    </source>
</evidence>
<evidence type="ECO:0000256" key="7">
    <source>
        <dbReference type="ARBA" id="ARBA00022927"/>
    </source>
</evidence>
<feature type="signal peptide" evidence="10">
    <location>
        <begin position="1"/>
        <end position="18"/>
    </location>
</feature>
<keyword evidence="4" id="KW-1003">Cell membrane</keyword>